<keyword evidence="2" id="KW-0238">DNA-binding</keyword>
<dbReference type="InterPro" id="IPR036693">
    <property type="entry name" value="TF_LuxR_autoind-bd_dom_sf"/>
</dbReference>
<proteinExistence type="predicted"/>
<dbReference type="RefSeq" id="WP_267613021.1">
    <property type="nucleotide sequence ID" value="NZ_JAOVZQ010000001.1"/>
</dbReference>
<dbReference type="PANTHER" id="PTHR44688">
    <property type="entry name" value="DNA-BINDING TRANSCRIPTIONAL ACTIVATOR DEVR_DOSR"/>
    <property type="match status" value="1"/>
</dbReference>
<protein>
    <submittedName>
        <fullName evidence="5">LuxR family transcriptional regulator</fullName>
    </submittedName>
</protein>
<dbReference type="PRINTS" id="PR00038">
    <property type="entry name" value="HTHLUXR"/>
</dbReference>
<evidence type="ECO:0000313" key="6">
    <source>
        <dbReference type="Proteomes" id="UP001081283"/>
    </source>
</evidence>
<dbReference type="Gene3D" id="1.10.10.10">
    <property type="entry name" value="Winged helix-like DNA-binding domain superfamily/Winged helix DNA-binding domain"/>
    <property type="match status" value="1"/>
</dbReference>
<dbReference type="PANTHER" id="PTHR44688:SF16">
    <property type="entry name" value="DNA-BINDING TRANSCRIPTIONAL ACTIVATOR DEVR_DOSR"/>
    <property type="match status" value="1"/>
</dbReference>
<gene>
    <name evidence="5" type="ORF">OEG82_13980</name>
</gene>
<dbReference type="SUPFAM" id="SSF75516">
    <property type="entry name" value="Pheromone-binding domain of LuxR-like quorum-sensing transcription factors"/>
    <property type="match status" value="1"/>
</dbReference>
<dbReference type="Gene3D" id="3.30.450.80">
    <property type="entry name" value="Transcription factor LuxR-like, autoinducer-binding domain"/>
    <property type="match status" value="1"/>
</dbReference>
<dbReference type="InterPro" id="IPR005143">
    <property type="entry name" value="TF_LuxR_autoind-bd_dom"/>
</dbReference>
<name>A0ABT3YGU8_9HYPH</name>
<evidence type="ECO:0000259" key="4">
    <source>
        <dbReference type="PROSITE" id="PS50043"/>
    </source>
</evidence>
<dbReference type="PROSITE" id="PS50043">
    <property type="entry name" value="HTH_LUXR_2"/>
    <property type="match status" value="1"/>
</dbReference>
<sequence length="234" mass="25687">MLMLDAAIHLGPDLELAVNRMDFFRLFKYVASKYGCEYFGLAEIPVDDQPVNLQHSHALHNFPESWFDKPAGKSLAGKTLECCDPVIGHFKRSTAPSVLDLRQDPSGLAELSGSEAAIIIPLHTANGKRYGLAMLGGMEQPKSEKLALMALDASLIFQRYYEVILSLDSVSGLNDREIQIVSWTSEGKTSVEIAIILGLSEHTINSYIATVMRKLHVVNRAQMVASALRSGLIS</sequence>
<dbReference type="SUPFAM" id="SSF46894">
    <property type="entry name" value="C-terminal effector domain of the bipartite response regulators"/>
    <property type="match status" value="1"/>
</dbReference>
<dbReference type="InterPro" id="IPR000792">
    <property type="entry name" value="Tscrpt_reg_LuxR_C"/>
</dbReference>
<accession>A0ABT3YGU8</accession>
<keyword evidence="1" id="KW-0805">Transcription regulation</keyword>
<organism evidence="5 6">
    <name type="scientific">Hoeflea ulvae</name>
    <dbReference type="NCBI Taxonomy" id="2983764"/>
    <lineage>
        <taxon>Bacteria</taxon>
        <taxon>Pseudomonadati</taxon>
        <taxon>Pseudomonadota</taxon>
        <taxon>Alphaproteobacteria</taxon>
        <taxon>Hyphomicrobiales</taxon>
        <taxon>Rhizobiaceae</taxon>
        <taxon>Hoeflea</taxon>
    </lineage>
</organism>
<dbReference type="Pfam" id="PF03472">
    <property type="entry name" value="Autoind_bind"/>
    <property type="match status" value="1"/>
</dbReference>
<dbReference type="InterPro" id="IPR036388">
    <property type="entry name" value="WH-like_DNA-bd_sf"/>
</dbReference>
<reference evidence="5" key="1">
    <citation type="submission" date="2022-10" db="EMBL/GenBank/DDBJ databases">
        <title>Hoeflea sp. J2-29, isolated from marine algae.</title>
        <authorList>
            <person name="Kristyanto S."/>
            <person name="Kim J.M."/>
            <person name="Jeon C.O."/>
        </authorList>
    </citation>
    <scope>NUCLEOTIDE SEQUENCE</scope>
    <source>
        <strain evidence="5">J2-29</strain>
    </source>
</reference>
<keyword evidence="6" id="KW-1185">Reference proteome</keyword>
<evidence type="ECO:0000313" key="5">
    <source>
        <dbReference type="EMBL" id="MCY0095125.1"/>
    </source>
</evidence>
<dbReference type="SMART" id="SM00421">
    <property type="entry name" value="HTH_LUXR"/>
    <property type="match status" value="1"/>
</dbReference>
<evidence type="ECO:0000256" key="1">
    <source>
        <dbReference type="ARBA" id="ARBA00023015"/>
    </source>
</evidence>
<dbReference type="EMBL" id="JAOVZQ010000001">
    <property type="protein sequence ID" value="MCY0095125.1"/>
    <property type="molecule type" value="Genomic_DNA"/>
</dbReference>
<feature type="domain" description="HTH luxR-type" evidence="4">
    <location>
        <begin position="166"/>
        <end position="231"/>
    </location>
</feature>
<dbReference type="Proteomes" id="UP001081283">
    <property type="component" value="Unassembled WGS sequence"/>
</dbReference>
<dbReference type="CDD" id="cd06170">
    <property type="entry name" value="LuxR_C_like"/>
    <property type="match status" value="1"/>
</dbReference>
<dbReference type="InterPro" id="IPR016032">
    <property type="entry name" value="Sig_transdc_resp-reg_C-effctor"/>
</dbReference>
<comment type="caution">
    <text evidence="5">The sequence shown here is derived from an EMBL/GenBank/DDBJ whole genome shotgun (WGS) entry which is preliminary data.</text>
</comment>
<evidence type="ECO:0000256" key="3">
    <source>
        <dbReference type="ARBA" id="ARBA00023163"/>
    </source>
</evidence>
<dbReference type="Pfam" id="PF00196">
    <property type="entry name" value="GerE"/>
    <property type="match status" value="1"/>
</dbReference>
<evidence type="ECO:0000256" key="2">
    <source>
        <dbReference type="ARBA" id="ARBA00023125"/>
    </source>
</evidence>
<keyword evidence="3" id="KW-0804">Transcription</keyword>